<dbReference type="STRING" id="247279.NIES1031_22990"/>
<gene>
    <name evidence="2" type="ORF">NIES1031_22990</name>
</gene>
<evidence type="ECO:0000313" key="3">
    <source>
        <dbReference type="Proteomes" id="UP000185984"/>
    </source>
</evidence>
<accession>A0A1U7HAI0</accession>
<dbReference type="RefSeq" id="WP_073551753.1">
    <property type="nucleotide sequence ID" value="NZ_CAWMVK010000032.1"/>
</dbReference>
<organism evidence="2 3">
    <name type="scientific">Chroogloeocystis siderophila 5.2 s.c.1</name>
    <dbReference type="NCBI Taxonomy" id="247279"/>
    <lineage>
        <taxon>Bacteria</taxon>
        <taxon>Bacillati</taxon>
        <taxon>Cyanobacteriota</taxon>
        <taxon>Cyanophyceae</taxon>
        <taxon>Oscillatoriophycideae</taxon>
        <taxon>Chroococcales</taxon>
        <taxon>Chroococcaceae</taxon>
        <taxon>Chroogloeocystis</taxon>
    </lineage>
</organism>
<protein>
    <recommendedName>
        <fullName evidence="1">RXYLT1 C-terminal domain-containing protein</fullName>
    </recommendedName>
</protein>
<sequence>MSKVVSLGKIGLDTPLDKIQLIRLYGAILESGFDVYFPPEAEEVLQHLSKYFNIKYHLGIQGIPLLKDKVTISHAKPQCRIGSLTKPLIFPHEMVIKCRAKWNKERKIHFLFCGLLTEQRKQCLDSWTREKFGYKNIFLSNQQPLQNLLQRFYKQIVDYYNCRHIYQNVGLYVFSSTRGREFPIKVWDEDYYNLLSNSQFVLCPDGNYTWTYRFFESILCGAIPIVENTCSIYDGFEYFSVKDSLNNLIYSKEIVEHNFSRARETLTVPHENLNSYLLEILRYKQSNKAEVGELEQTVT</sequence>
<feature type="domain" description="RXYLT1 C-terminal" evidence="1">
    <location>
        <begin position="189"/>
        <end position="230"/>
    </location>
</feature>
<dbReference type="Pfam" id="PF24785">
    <property type="entry name" value="RXYLT1_C"/>
    <property type="match status" value="1"/>
</dbReference>
<evidence type="ECO:0000313" key="2">
    <source>
        <dbReference type="EMBL" id="OKH20551.1"/>
    </source>
</evidence>
<dbReference type="InterPro" id="IPR057538">
    <property type="entry name" value="RXYLT1_C"/>
</dbReference>
<dbReference type="AlphaFoldDB" id="A0A1U7HAI0"/>
<dbReference type="Proteomes" id="UP000185984">
    <property type="component" value="Unassembled WGS sequence"/>
</dbReference>
<reference evidence="2 3" key="1">
    <citation type="submission" date="2016-11" db="EMBL/GenBank/DDBJ databases">
        <title>Draft Genome Sequences of Nine Cyanobacterial Strains from Diverse Habitats.</title>
        <authorList>
            <person name="Zhu T."/>
            <person name="Hou S."/>
            <person name="Lu X."/>
            <person name="Hess W.R."/>
        </authorList>
    </citation>
    <scope>NUCLEOTIDE SEQUENCE [LARGE SCALE GENOMIC DNA]</scope>
    <source>
        <strain evidence="2 3">5.2 s.c.1</strain>
    </source>
</reference>
<evidence type="ECO:0000259" key="1">
    <source>
        <dbReference type="Pfam" id="PF24785"/>
    </source>
</evidence>
<dbReference type="EMBL" id="MRCC01000038">
    <property type="protein sequence ID" value="OKH20551.1"/>
    <property type="molecule type" value="Genomic_DNA"/>
</dbReference>
<name>A0A1U7HAI0_9CHRO</name>
<keyword evidence="3" id="KW-1185">Reference proteome</keyword>
<proteinExistence type="predicted"/>
<comment type="caution">
    <text evidence="2">The sequence shown here is derived from an EMBL/GenBank/DDBJ whole genome shotgun (WGS) entry which is preliminary data.</text>
</comment>
<dbReference type="OrthoDB" id="444233at2"/>